<accession>A0A9X1FBA5</accession>
<dbReference type="Proteomes" id="UP001138894">
    <property type="component" value="Unassembled WGS sequence"/>
</dbReference>
<proteinExistence type="predicted"/>
<organism evidence="1 2">
    <name type="scientific">Winogradskyella luteola</name>
    <dbReference type="NCBI Taxonomy" id="2828330"/>
    <lineage>
        <taxon>Bacteria</taxon>
        <taxon>Pseudomonadati</taxon>
        <taxon>Bacteroidota</taxon>
        <taxon>Flavobacteriia</taxon>
        <taxon>Flavobacteriales</taxon>
        <taxon>Flavobacteriaceae</taxon>
        <taxon>Winogradskyella</taxon>
    </lineage>
</organism>
<dbReference type="RefSeq" id="WP_218547604.1">
    <property type="nucleotide sequence ID" value="NZ_JAGSPD010000015.1"/>
</dbReference>
<keyword evidence="2" id="KW-1185">Reference proteome</keyword>
<dbReference type="EMBL" id="JAGSPD010000015">
    <property type="protein sequence ID" value="MBV7270456.1"/>
    <property type="molecule type" value="Genomic_DNA"/>
</dbReference>
<reference evidence="1" key="1">
    <citation type="submission" date="2021-04" db="EMBL/GenBank/DDBJ databases">
        <authorList>
            <person name="Pira H."/>
            <person name="Risdian C."/>
            <person name="Wink J."/>
        </authorList>
    </citation>
    <scope>NUCLEOTIDE SEQUENCE</scope>
    <source>
        <strain evidence="1">WHY3</strain>
    </source>
</reference>
<name>A0A9X1FBA5_9FLAO</name>
<sequence>MKPVLIILTLICSFLMVNLYAQGGHYWQREIYKPKIYVTPDDARLAILTYDRLSVWDLKTSDIIYNAGFIYNDVPKFLPERKIEIANYTDNFNLVKIIDEKRYFWRLNLKDNKWEDPNTLWNRNHTHKGFDYKGRLIAFDKNKKSFYLTEHNGSTKNIGKGLLPRNFYIMPGGKFGYYKDGKYFYLYNFTNDNLNKLPFKNTFIADKYPDYNLKRISIYDKKNYIHYNPYTNKASQLDYSEYKNRIPAEHQKCEQKEGSLWSWMTKTDDYYYNVEIDKDYIVNETDYAHKPYKVVQYAMETCEPVQEIHFSIKEEEMATLKDFVKNGIEAKRLENDVAKADKDLKAKKHAQELSELYKILPELGNDYTFNWQNVSGFSMSKLSVSKTLFPNKYNSMSAIGYFKNCNGYNLMVLVDQSYSSSKLYLARLWKGKLSGLKYLEEMPLVGNKLGAYVSVSFKNSGSYYTIRTSHQDIYKKRKSKTKLIYANCYDKW</sequence>
<evidence type="ECO:0000313" key="2">
    <source>
        <dbReference type="Proteomes" id="UP001138894"/>
    </source>
</evidence>
<comment type="caution">
    <text evidence="1">The sequence shown here is derived from an EMBL/GenBank/DDBJ whole genome shotgun (WGS) entry which is preliminary data.</text>
</comment>
<evidence type="ECO:0000313" key="1">
    <source>
        <dbReference type="EMBL" id="MBV7270456.1"/>
    </source>
</evidence>
<protein>
    <submittedName>
        <fullName evidence="1">Uncharacterized protein</fullName>
    </submittedName>
</protein>
<gene>
    <name evidence="1" type="ORF">KCG49_14800</name>
</gene>
<dbReference type="AlphaFoldDB" id="A0A9X1FBA5"/>